<dbReference type="Gene3D" id="3.40.50.1820">
    <property type="entry name" value="alpha/beta hydrolase"/>
    <property type="match status" value="1"/>
</dbReference>
<dbReference type="KEGG" id="amd:AMED_5620"/>
<dbReference type="PATRIC" id="fig|749927.5.peg.5832"/>
<feature type="region of interest" description="Disordered" evidence="1">
    <location>
        <begin position="312"/>
        <end position="336"/>
    </location>
</feature>
<dbReference type="Proteomes" id="UP000000328">
    <property type="component" value="Chromosome"/>
</dbReference>
<name>A0A0H3DBB4_AMYMU</name>
<dbReference type="GeneID" id="92873307"/>
<evidence type="ECO:0000313" key="3">
    <source>
        <dbReference type="Proteomes" id="UP000000328"/>
    </source>
</evidence>
<dbReference type="RefSeq" id="WP_013227431.1">
    <property type="nucleotide sequence ID" value="NC_014318.1"/>
</dbReference>
<dbReference type="PANTHER" id="PTHR33428">
    <property type="entry name" value="CHLOROPHYLLASE-2, CHLOROPLASTIC"/>
    <property type="match status" value="1"/>
</dbReference>
<dbReference type="AlphaFoldDB" id="A0A0H3DBB4"/>
<dbReference type="OrthoDB" id="339159at2"/>
<dbReference type="eggNOG" id="COG4188">
    <property type="taxonomic scope" value="Bacteria"/>
</dbReference>
<accession>A0A0H3DBB4</accession>
<dbReference type="PANTHER" id="PTHR33428:SF14">
    <property type="entry name" value="CARBOXYLESTERASE TYPE B DOMAIN-CONTAINING PROTEIN"/>
    <property type="match status" value="1"/>
</dbReference>
<evidence type="ECO:0000256" key="1">
    <source>
        <dbReference type="SAM" id="MobiDB-lite"/>
    </source>
</evidence>
<reference evidence="2 3" key="1">
    <citation type="journal article" date="2010" name="Cell Res.">
        <title>Complete genome sequence of the rifamycin SV-producing Amycolatopsis mediterranei U32 revealed its genetic characteristics in phylogeny and metabolism.</title>
        <authorList>
            <person name="Zhao W."/>
            <person name="Zhong Y."/>
            <person name="Yuan H."/>
            <person name="Wang J."/>
            <person name="Zheng H."/>
            <person name="Wang Y."/>
            <person name="Cen X."/>
            <person name="Xu F."/>
            <person name="Bai J."/>
            <person name="Han X."/>
            <person name="Lu G."/>
            <person name="Zhu Y."/>
            <person name="Shao Z."/>
            <person name="Yan H."/>
            <person name="Li C."/>
            <person name="Peng N."/>
            <person name="Zhang Z."/>
            <person name="Zhang Y."/>
            <person name="Lin W."/>
            <person name="Fan Y."/>
            <person name="Qin Z."/>
            <person name="Hu Y."/>
            <person name="Zhu B."/>
            <person name="Wang S."/>
            <person name="Ding X."/>
            <person name="Zhao G.P."/>
        </authorList>
    </citation>
    <scope>NUCLEOTIDE SEQUENCE [LARGE SCALE GENOMIC DNA]</scope>
    <source>
        <strain evidence="3">U-32</strain>
    </source>
</reference>
<dbReference type="InterPro" id="IPR029058">
    <property type="entry name" value="AB_hydrolase_fold"/>
</dbReference>
<dbReference type="SUPFAM" id="SSF53474">
    <property type="entry name" value="alpha/beta-Hydrolases"/>
    <property type="match status" value="1"/>
</dbReference>
<proteinExistence type="predicted"/>
<organism evidence="2 3">
    <name type="scientific">Amycolatopsis mediterranei (strain U-32)</name>
    <dbReference type="NCBI Taxonomy" id="749927"/>
    <lineage>
        <taxon>Bacteria</taxon>
        <taxon>Bacillati</taxon>
        <taxon>Actinomycetota</taxon>
        <taxon>Actinomycetes</taxon>
        <taxon>Pseudonocardiales</taxon>
        <taxon>Pseudonocardiaceae</taxon>
        <taxon>Amycolatopsis</taxon>
    </lineage>
</organism>
<evidence type="ECO:0000313" key="2">
    <source>
        <dbReference type="EMBL" id="ADJ47373.1"/>
    </source>
</evidence>
<protein>
    <submittedName>
        <fullName evidence="2">Uncharacterized protein</fullName>
    </submittedName>
</protein>
<dbReference type="HOGENOM" id="CLU_066851_1_0_11"/>
<gene>
    <name evidence="2" type="ordered locus">AMED_5620</name>
</gene>
<sequence length="336" mass="35486">MNTLFTEAAGLPVNAAQPVVTFAPVTLTVPDRPAPLEIKVSAPVSGKGLPVILLSHGHGASNFLASFHGYGPLANFWAAHGFVVLQPTHLDFPGLGLRDDVTAGGPLFWRSRVEDMRFVLDHLDDIETIVPGLAGRVDRTRIAAVGHSLGGHTVGMLCGMAVTDPLDGTVLDLRDDRIAAGVIMAGPGAGDGLARTAAERFPDLTTTSFTTMTTQALVVVGDEDHNPMFSDRQDWRADAYHRSPGRNKTLLTLQGAGHMLGGISGYDAGETTDENPERVAAVRALIWAYLRSTLNPGDPAWADAAAALAAQPTPPGHIQTKDNVVDEPSDQLTGCR</sequence>
<dbReference type="EMBL" id="CP002000">
    <property type="protein sequence ID" value="ADJ47373.1"/>
    <property type="molecule type" value="Genomic_DNA"/>
</dbReference>